<comment type="function">
    <text evidence="7">Part of the tripartite ATP-independent periplasmic (TRAP) transport system.</text>
</comment>
<evidence type="ECO:0000256" key="2">
    <source>
        <dbReference type="ARBA" id="ARBA00022475"/>
    </source>
</evidence>
<dbReference type="Proteomes" id="UP001156873">
    <property type="component" value="Unassembled WGS sequence"/>
</dbReference>
<evidence type="ECO:0000256" key="5">
    <source>
        <dbReference type="ARBA" id="ARBA00022989"/>
    </source>
</evidence>
<dbReference type="NCBIfam" id="TIGR00786">
    <property type="entry name" value="dctM"/>
    <property type="match status" value="1"/>
</dbReference>
<comment type="subcellular location">
    <subcellularLocation>
        <location evidence="1 7">Cell inner membrane</location>
        <topology evidence="1 7">Multi-pass membrane protein</topology>
    </subcellularLocation>
</comment>
<keyword evidence="7" id="KW-0813">Transport</keyword>
<accession>A0ABT6JWF4</accession>
<keyword evidence="5 7" id="KW-1133">Transmembrane helix</keyword>
<comment type="similarity">
    <text evidence="7">Belongs to the TRAP transporter large permease family.</text>
</comment>
<name>A0ABT6JWF4_9GAMM</name>
<protein>
    <recommendedName>
        <fullName evidence="7">TRAP transporter large permease protein</fullName>
    </recommendedName>
</protein>
<dbReference type="PANTHER" id="PTHR33362">
    <property type="entry name" value="SIALIC ACID TRAP TRANSPORTER PERMEASE PROTEIN SIAT-RELATED"/>
    <property type="match status" value="1"/>
</dbReference>
<proteinExistence type="inferred from homology"/>
<dbReference type="EMBL" id="JARXRO010000016">
    <property type="protein sequence ID" value="MDH5834276.1"/>
    <property type="molecule type" value="Genomic_DNA"/>
</dbReference>
<evidence type="ECO:0000256" key="6">
    <source>
        <dbReference type="ARBA" id="ARBA00023136"/>
    </source>
</evidence>
<reference evidence="9 10" key="1">
    <citation type="submission" date="2023-04" db="EMBL/GenBank/DDBJ databases">
        <title>Luteimonas sp. M1R5S59.</title>
        <authorList>
            <person name="Sun J.-Q."/>
        </authorList>
    </citation>
    <scope>NUCLEOTIDE SEQUENCE [LARGE SCALE GENOMIC DNA]</scope>
    <source>
        <strain evidence="9 10">M1R5S59</strain>
    </source>
</reference>
<feature type="domain" description="TRAP C4-dicarboxylate transport system permease DctM subunit" evidence="8">
    <location>
        <begin position="7"/>
        <end position="416"/>
    </location>
</feature>
<dbReference type="InterPro" id="IPR010656">
    <property type="entry name" value="DctM"/>
</dbReference>
<dbReference type="RefSeq" id="WP_280578654.1">
    <property type="nucleotide sequence ID" value="NZ_JARXRO010000016.1"/>
</dbReference>
<feature type="transmembrane region" description="Helical" evidence="7">
    <location>
        <begin position="41"/>
        <end position="65"/>
    </location>
</feature>
<keyword evidence="4 7" id="KW-0812">Transmembrane</keyword>
<organism evidence="9 10">
    <name type="scientific">Luteimonas kalidii</name>
    <dbReference type="NCBI Taxonomy" id="3042025"/>
    <lineage>
        <taxon>Bacteria</taxon>
        <taxon>Pseudomonadati</taxon>
        <taxon>Pseudomonadota</taxon>
        <taxon>Gammaproteobacteria</taxon>
        <taxon>Lysobacterales</taxon>
        <taxon>Lysobacteraceae</taxon>
        <taxon>Luteimonas</taxon>
    </lineage>
</organism>
<keyword evidence="10" id="KW-1185">Reference proteome</keyword>
<dbReference type="Pfam" id="PF06808">
    <property type="entry name" value="DctM"/>
    <property type="match status" value="1"/>
</dbReference>
<feature type="transmembrane region" description="Helical" evidence="7">
    <location>
        <begin position="357"/>
        <end position="380"/>
    </location>
</feature>
<evidence type="ECO:0000256" key="3">
    <source>
        <dbReference type="ARBA" id="ARBA00022519"/>
    </source>
</evidence>
<evidence type="ECO:0000313" key="10">
    <source>
        <dbReference type="Proteomes" id="UP001156873"/>
    </source>
</evidence>
<evidence type="ECO:0000256" key="1">
    <source>
        <dbReference type="ARBA" id="ARBA00004429"/>
    </source>
</evidence>
<keyword evidence="2" id="KW-1003">Cell membrane</keyword>
<keyword evidence="3 7" id="KW-0997">Cell inner membrane</keyword>
<feature type="transmembrane region" description="Helical" evidence="7">
    <location>
        <begin position="171"/>
        <end position="194"/>
    </location>
</feature>
<sequence length="428" mass="44266">MGIAILFCVFAGLLIIGVPVAYALAAASLLTLLYLDLPSVVLVQQIGAGIGTASLIAIPLFIFAGEIMMRGGISERLIALAAGLVGRVRGGLGQVSVLSSLFFGGVSGSAIADVSAVGGTMIPQMVKRGYDRDFAVNVSITAALVALLVPPSHNLILFSAAAGGGISIADLFAGGILPALLMTAAMMLTGYVVARRRGYGTEPFPGLRAVLLRLVSALPGLGLVALIFVGIRAGVFTAVESAAVAVVYALLVTVVLYRQLPWRVFLDTIVHAARTTGVILFVIACAAAFGWLLAYLEVPVAAVDALQAIADNRYAALLLIVLILLLLGTFMDLAPMILICTPIFLPVAKAYGIHPVHFGMVLVLTGGLGLVTPPVGSVLFVGTAIGKITIAQSLRSIWPFWLAGLGVLVVVVLFPPLSLWLPAVLRAG</sequence>
<evidence type="ECO:0000259" key="8">
    <source>
        <dbReference type="Pfam" id="PF06808"/>
    </source>
</evidence>
<feature type="transmembrane region" description="Helical" evidence="7">
    <location>
        <begin position="316"/>
        <end position="345"/>
    </location>
</feature>
<keyword evidence="6 7" id="KW-0472">Membrane</keyword>
<feature type="transmembrane region" description="Helical" evidence="7">
    <location>
        <begin position="278"/>
        <end position="296"/>
    </location>
</feature>
<feature type="transmembrane region" description="Helical" evidence="7">
    <location>
        <begin position="400"/>
        <end position="425"/>
    </location>
</feature>
<evidence type="ECO:0000256" key="4">
    <source>
        <dbReference type="ARBA" id="ARBA00022692"/>
    </source>
</evidence>
<evidence type="ECO:0000313" key="9">
    <source>
        <dbReference type="EMBL" id="MDH5834276.1"/>
    </source>
</evidence>
<feature type="transmembrane region" description="Helical" evidence="7">
    <location>
        <begin position="206"/>
        <end position="229"/>
    </location>
</feature>
<evidence type="ECO:0000256" key="7">
    <source>
        <dbReference type="RuleBase" id="RU369079"/>
    </source>
</evidence>
<comment type="subunit">
    <text evidence="7">The complex comprises the extracytoplasmic solute receptor protein and the two transmembrane proteins.</text>
</comment>
<dbReference type="PANTHER" id="PTHR33362:SF2">
    <property type="entry name" value="TRAP TRANSPORTER LARGE PERMEASE PROTEIN"/>
    <property type="match status" value="1"/>
</dbReference>
<gene>
    <name evidence="9" type="ORF">QFW81_10105</name>
</gene>
<dbReference type="PIRSF" id="PIRSF006066">
    <property type="entry name" value="HI0050"/>
    <property type="match status" value="1"/>
</dbReference>
<comment type="caution">
    <text evidence="9">The sequence shown here is derived from an EMBL/GenBank/DDBJ whole genome shotgun (WGS) entry which is preliminary data.</text>
</comment>
<comment type="caution">
    <text evidence="7">Lacks conserved residue(s) required for the propagation of feature annotation.</text>
</comment>
<feature type="transmembrane region" description="Helical" evidence="7">
    <location>
        <begin position="235"/>
        <end position="257"/>
    </location>
</feature>
<feature type="transmembrane region" description="Helical" evidence="7">
    <location>
        <begin position="134"/>
        <end position="151"/>
    </location>
</feature>
<dbReference type="InterPro" id="IPR004681">
    <property type="entry name" value="TRAP_DctM"/>
</dbReference>